<dbReference type="PROSITE" id="PS50043">
    <property type="entry name" value="HTH_LUXR_2"/>
    <property type="match status" value="1"/>
</dbReference>
<dbReference type="PROSITE" id="PS50110">
    <property type="entry name" value="RESPONSE_REGULATORY"/>
    <property type="match status" value="1"/>
</dbReference>
<dbReference type="CDD" id="cd17535">
    <property type="entry name" value="REC_NarL-like"/>
    <property type="match status" value="1"/>
</dbReference>
<dbReference type="Pfam" id="PF00072">
    <property type="entry name" value="Response_reg"/>
    <property type="match status" value="1"/>
</dbReference>
<dbReference type="SUPFAM" id="SSF52172">
    <property type="entry name" value="CheY-like"/>
    <property type="match status" value="1"/>
</dbReference>
<dbReference type="InterPro" id="IPR001789">
    <property type="entry name" value="Sig_transdc_resp-reg_receiver"/>
</dbReference>
<evidence type="ECO:0000313" key="6">
    <source>
        <dbReference type="EMBL" id="GFE81956.1"/>
    </source>
</evidence>
<dbReference type="Pfam" id="PF00196">
    <property type="entry name" value="GerE"/>
    <property type="match status" value="1"/>
</dbReference>
<evidence type="ECO:0000259" key="5">
    <source>
        <dbReference type="PROSITE" id="PS50110"/>
    </source>
</evidence>
<evidence type="ECO:0000313" key="7">
    <source>
        <dbReference type="Proteomes" id="UP000445000"/>
    </source>
</evidence>
<evidence type="ECO:0000256" key="3">
    <source>
        <dbReference type="PROSITE-ProRule" id="PRU00169"/>
    </source>
</evidence>
<organism evidence="6 7">
    <name type="scientific">Steroidobacter agaridevorans</name>
    <dbReference type="NCBI Taxonomy" id="2695856"/>
    <lineage>
        <taxon>Bacteria</taxon>
        <taxon>Pseudomonadati</taxon>
        <taxon>Pseudomonadota</taxon>
        <taxon>Gammaproteobacteria</taxon>
        <taxon>Steroidobacterales</taxon>
        <taxon>Steroidobacteraceae</taxon>
        <taxon>Steroidobacter</taxon>
    </lineage>
</organism>
<dbReference type="PANTHER" id="PTHR43214">
    <property type="entry name" value="TWO-COMPONENT RESPONSE REGULATOR"/>
    <property type="match status" value="1"/>
</dbReference>
<comment type="caution">
    <text evidence="6">The sequence shown here is derived from an EMBL/GenBank/DDBJ whole genome shotgun (WGS) entry which is preliminary data.</text>
</comment>
<gene>
    <name evidence="6" type="ORF">GCM10011487_39560</name>
</gene>
<dbReference type="RefSeq" id="WP_161813641.1">
    <property type="nucleotide sequence ID" value="NZ_BLJN01000004.1"/>
</dbReference>
<dbReference type="GO" id="GO:0006355">
    <property type="term" value="P:regulation of DNA-templated transcription"/>
    <property type="evidence" value="ECO:0007669"/>
    <property type="project" value="InterPro"/>
</dbReference>
<dbReference type="InterPro" id="IPR011006">
    <property type="entry name" value="CheY-like_superfamily"/>
</dbReference>
<dbReference type="AlphaFoldDB" id="A0A829YHB8"/>
<feature type="modified residue" description="4-aspartylphosphate" evidence="3">
    <location>
        <position position="54"/>
    </location>
</feature>
<protein>
    <submittedName>
        <fullName evidence="6">DNA-binding response regulator</fullName>
    </submittedName>
</protein>
<keyword evidence="1 3" id="KW-0597">Phosphoprotein</keyword>
<dbReference type="PROSITE" id="PS00622">
    <property type="entry name" value="HTH_LUXR_1"/>
    <property type="match status" value="1"/>
</dbReference>
<dbReference type="GO" id="GO:0000160">
    <property type="term" value="P:phosphorelay signal transduction system"/>
    <property type="evidence" value="ECO:0007669"/>
    <property type="project" value="InterPro"/>
</dbReference>
<feature type="domain" description="Response regulatory" evidence="5">
    <location>
        <begin position="3"/>
        <end position="119"/>
    </location>
</feature>
<dbReference type="SMART" id="SM00421">
    <property type="entry name" value="HTH_LUXR"/>
    <property type="match status" value="1"/>
</dbReference>
<accession>A0A829YHB8</accession>
<dbReference type="SMART" id="SM00448">
    <property type="entry name" value="REC"/>
    <property type="match status" value="1"/>
</dbReference>
<dbReference type="SUPFAM" id="SSF46894">
    <property type="entry name" value="C-terminal effector domain of the bipartite response regulators"/>
    <property type="match status" value="1"/>
</dbReference>
<dbReference type="CDD" id="cd06170">
    <property type="entry name" value="LuxR_C_like"/>
    <property type="match status" value="1"/>
</dbReference>
<dbReference type="Gene3D" id="3.40.50.2300">
    <property type="match status" value="1"/>
</dbReference>
<dbReference type="InterPro" id="IPR039420">
    <property type="entry name" value="WalR-like"/>
</dbReference>
<dbReference type="Proteomes" id="UP000445000">
    <property type="component" value="Unassembled WGS sequence"/>
</dbReference>
<sequence>MIKVLLVDDHTVVRTGFRLLLETVADVRVIAEADSGETACVRFDEDKPDVVVLDLSMPGMGGLEAIRRLRARDKDVKTLALSAHDDAIHARRALKQGALGFLSKRTAPETLIEAVRMVAAGQRYIDPKLAQELALAETLGTTTLVDALSEREFEVFLRLANGAAVPKIAAELNLSTSTVGTHLYNIKQKLHAGNQAELTLIALRAGLIER</sequence>
<keyword evidence="7" id="KW-1185">Reference proteome</keyword>
<evidence type="ECO:0000256" key="1">
    <source>
        <dbReference type="ARBA" id="ARBA00022553"/>
    </source>
</evidence>
<reference evidence="7" key="1">
    <citation type="submission" date="2020-01" db="EMBL/GenBank/DDBJ databases">
        <title>'Steroidobacter agaridevorans' sp. nov., agar-degrading bacteria isolated from rhizosphere soils.</title>
        <authorList>
            <person name="Ikenaga M."/>
            <person name="Kataoka M."/>
            <person name="Murouchi A."/>
            <person name="Katsuragi S."/>
            <person name="Sakai M."/>
        </authorList>
    </citation>
    <scope>NUCLEOTIDE SEQUENCE [LARGE SCALE GENOMIC DNA]</scope>
    <source>
        <strain evidence="7">YU21-B</strain>
    </source>
</reference>
<dbReference type="GO" id="GO:0003677">
    <property type="term" value="F:DNA binding"/>
    <property type="evidence" value="ECO:0007669"/>
    <property type="project" value="UniProtKB-KW"/>
</dbReference>
<dbReference type="InterPro" id="IPR058245">
    <property type="entry name" value="NreC/VraR/RcsB-like_REC"/>
</dbReference>
<dbReference type="EMBL" id="BLJN01000004">
    <property type="protein sequence ID" value="GFE81956.1"/>
    <property type="molecule type" value="Genomic_DNA"/>
</dbReference>
<feature type="domain" description="HTH luxR-type" evidence="4">
    <location>
        <begin position="141"/>
        <end position="206"/>
    </location>
</feature>
<dbReference type="PANTHER" id="PTHR43214:SF43">
    <property type="entry name" value="TWO-COMPONENT RESPONSE REGULATOR"/>
    <property type="match status" value="1"/>
</dbReference>
<evidence type="ECO:0000256" key="2">
    <source>
        <dbReference type="ARBA" id="ARBA00023125"/>
    </source>
</evidence>
<proteinExistence type="predicted"/>
<evidence type="ECO:0000259" key="4">
    <source>
        <dbReference type="PROSITE" id="PS50043"/>
    </source>
</evidence>
<dbReference type="InterPro" id="IPR016032">
    <property type="entry name" value="Sig_transdc_resp-reg_C-effctor"/>
</dbReference>
<name>A0A829YHB8_9GAMM</name>
<dbReference type="PRINTS" id="PR00038">
    <property type="entry name" value="HTHLUXR"/>
</dbReference>
<keyword evidence="2 6" id="KW-0238">DNA-binding</keyword>
<dbReference type="InterPro" id="IPR000792">
    <property type="entry name" value="Tscrpt_reg_LuxR_C"/>
</dbReference>